<dbReference type="PANTHER" id="PTHR35869:SF1">
    <property type="entry name" value="OUTER-MEMBRANE LIPOPROTEIN CARRIER PROTEIN"/>
    <property type="match status" value="1"/>
</dbReference>
<evidence type="ECO:0000313" key="1">
    <source>
        <dbReference type="EMBL" id="GAG99074.1"/>
    </source>
</evidence>
<evidence type="ECO:0008006" key="2">
    <source>
        <dbReference type="Google" id="ProtNLM"/>
    </source>
</evidence>
<gene>
    <name evidence="1" type="ORF">S01H4_37288</name>
</gene>
<sequence length="208" mass="24859">IVILLGSSVWAKNDLDNILKEMDKRQRGMKDLKTSFTQEKILELLEEKLISQGKMKYRKPDRMSWKYFEPDPLLMVIKGKRMWLYYPDMKVAEKYDLERAGETLGLFVGFGKSVEYLKKNYQIKLLKEKRDFYCLELIPKREEELRYLSKIILWVNTKEYWPVKTKIYEPNGDSTLIEFRNIEINTKIPDSEFEFKVPKGVEVVEPLK</sequence>
<dbReference type="Pfam" id="PF03548">
    <property type="entry name" value="LolA"/>
    <property type="match status" value="1"/>
</dbReference>
<dbReference type="Gene3D" id="2.50.20.10">
    <property type="entry name" value="Lipoprotein localisation LolA/LolB/LppX"/>
    <property type="match status" value="1"/>
</dbReference>
<protein>
    <recommendedName>
        <fullName evidence="2">Outer-membrane lipoprotein carrier protein</fullName>
    </recommendedName>
</protein>
<proteinExistence type="predicted"/>
<dbReference type="AlphaFoldDB" id="X1BTJ4"/>
<feature type="non-terminal residue" evidence="1">
    <location>
        <position position="1"/>
    </location>
</feature>
<dbReference type="SUPFAM" id="SSF89392">
    <property type="entry name" value="Prokaryotic lipoproteins and lipoprotein localization factors"/>
    <property type="match status" value="1"/>
</dbReference>
<name>X1BTJ4_9ZZZZ</name>
<reference evidence="1" key="1">
    <citation type="journal article" date="2014" name="Front. Microbiol.">
        <title>High frequency of phylogenetically diverse reductive dehalogenase-homologous genes in deep subseafloor sedimentary metagenomes.</title>
        <authorList>
            <person name="Kawai M."/>
            <person name="Futagami T."/>
            <person name="Toyoda A."/>
            <person name="Takaki Y."/>
            <person name="Nishi S."/>
            <person name="Hori S."/>
            <person name="Arai W."/>
            <person name="Tsubouchi T."/>
            <person name="Morono Y."/>
            <person name="Uchiyama I."/>
            <person name="Ito T."/>
            <person name="Fujiyama A."/>
            <person name="Inagaki F."/>
            <person name="Takami H."/>
        </authorList>
    </citation>
    <scope>NUCLEOTIDE SEQUENCE</scope>
    <source>
        <strain evidence="1">Expedition CK06-06</strain>
    </source>
</reference>
<dbReference type="InterPro" id="IPR029046">
    <property type="entry name" value="LolA/LolB/LppX"/>
</dbReference>
<accession>X1BTJ4</accession>
<comment type="caution">
    <text evidence="1">The sequence shown here is derived from an EMBL/GenBank/DDBJ whole genome shotgun (WGS) entry which is preliminary data.</text>
</comment>
<dbReference type="CDD" id="cd16325">
    <property type="entry name" value="LolA"/>
    <property type="match status" value="1"/>
</dbReference>
<dbReference type="PANTHER" id="PTHR35869">
    <property type="entry name" value="OUTER-MEMBRANE LIPOPROTEIN CARRIER PROTEIN"/>
    <property type="match status" value="1"/>
</dbReference>
<organism evidence="1">
    <name type="scientific">marine sediment metagenome</name>
    <dbReference type="NCBI Taxonomy" id="412755"/>
    <lineage>
        <taxon>unclassified sequences</taxon>
        <taxon>metagenomes</taxon>
        <taxon>ecological metagenomes</taxon>
    </lineage>
</organism>
<dbReference type="InterPro" id="IPR004564">
    <property type="entry name" value="OM_lipoprot_carrier_LolA-like"/>
</dbReference>
<dbReference type="EMBL" id="BART01020018">
    <property type="protein sequence ID" value="GAG99074.1"/>
    <property type="molecule type" value="Genomic_DNA"/>
</dbReference>